<reference evidence="1" key="2">
    <citation type="submission" date="2020-11" db="EMBL/GenBank/DDBJ databases">
        <authorList>
            <person name="McCartney M.A."/>
            <person name="Auch B."/>
            <person name="Kono T."/>
            <person name="Mallez S."/>
            <person name="Becker A."/>
            <person name="Gohl D.M."/>
            <person name="Silverstein K.A.T."/>
            <person name="Koren S."/>
            <person name="Bechman K.B."/>
            <person name="Herman A."/>
            <person name="Abrahante J.E."/>
            <person name="Garbe J."/>
        </authorList>
    </citation>
    <scope>NUCLEOTIDE SEQUENCE</scope>
    <source>
        <strain evidence="1">Duluth1</strain>
        <tissue evidence="1">Whole animal</tissue>
    </source>
</reference>
<sequence>MWCLWRPLCATSLTGSTGGGTRAVWVALCGVIALGMDILRIDGEADWVDDYVECACFGPLRMWTQVGFPPRLVSSLSEERVTKASRMVHTYALPSTFPSVHHTRSNIRFHYTHLCLQIIIY</sequence>
<dbReference type="Proteomes" id="UP000828390">
    <property type="component" value="Unassembled WGS sequence"/>
</dbReference>
<proteinExistence type="predicted"/>
<protein>
    <submittedName>
        <fullName evidence="1">Uncharacterized protein</fullName>
    </submittedName>
</protein>
<gene>
    <name evidence="1" type="ORF">DPMN_040396</name>
</gene>
<keyword evidence="2" id="KW-1185">Reference proteome</keyword>
<reference evidence="1" key="1">
    <citation type="journal article" date="2019" name="bioRxiv">
        <title>The Genome of the Zebra Mussel, Dreissena polymorpha: A Resource for Invasive Species Research.</title>
        <authorList>
            <person name="McCartney M.A."/>
            <person name="Auch B."/>
            <person name="Kono T."/>
            <person name="Mallez S."/>
            <person name="Zhang Y."/>
            <person name="Obille A."/>
            <person name="Becker A."/>
            <person name="Abrahante J.E."/>
            <person name="Garbe J."/>
            <person name="Badalamenti J.P."/>
            <person name="Herman A."/>
            <person name="Mangelson H."/>
            <person name="Liachko I."/>
            <person name="Sullivan S."/>
            <person name="Sone E.D."/>
            <person name="Koren S."/>
            <person name="Silverstein K.A.T."/>
            <person name="Beckman K.B."/>
            <person name="Gohl D.M."/>
        </authorList>
    </citation>
    <scope>NUCLEOTIDE SEQUENCE</scope>
    <source>
        <strain evidence="1">Duluth1</strain>
        <tissue evidence="1">Whole animal</tissue>
    </source>
</reference>
<evidence type="ECO:0000313" key="1">
    <source>
        <dbReference type="EMBL" id="KAH3733957.1"/>
    </source>
</evidence>
<comment type="caution">
    <text evidence="1">The sequence shown here is derived from an EMBL/GenBank/DDBJ whole genome shotgun (WGS) entry which is preliminary data.</text>
</comment>
<dbReference type="AlphaFoldDB" id="A0A9D4HUZ7"/>
<dbReference type="EMBL" id="JAIWYP010000011">
    <property type="protein sequence ID" value="KAH3733957.1"/>
    <property type="molecule type" value="Genomic_DNA"/>
</dbReference>
<evidence type="ECO:0000313" key="2">
    <source>
        <dbReference type="Proteomes" id="UP000828390"/>
    </source>
</evidence>
<name>A0A9D4HUZ7_DREPO</name>
<accession>A0A9D4HUZ7</accession>
<organism evidence="1 2">
    <name type="scientific">Dreissena polymorpha</name>
    <name type="common">Zebra mussel</name>
    <name type="synonym">Mytilus polymorpha</name>
    <dbReference type="NCBI Taxonomy" id="45954"/>
    <lineage>
        <taxon>Eukaryota</taxon>
        <taxon>Metazoa</taxon>
        <taxon>Spiralia</taxon>
        <taxon>Lophotrochozoa</taxon>
        <taxon>Mollusca</taxon>
        <taxon>Bivalvia</taxon>
        <taxon>Autobranchia</taxon>
        <taxon>Heteroconchia</taxon>
        <taxon>Euheterodonta</taxon>
        <taxon>Imparidentia</taxon>
        <taxon>Neoheterodontei</taxon>
        <taxon>Myida</taxon>
        <taxon>Dreissenoidea</taxon>
        <taxon>Dreissenidae</taxon>
        <taxon>Dreissena</taxon>
    </lineage>
</organism>